<organism evidence="2 3">
    <name type="scientific">Brevibacillus laterosporus</name>
    <name type="common">Bacillus laterosporus</name>
    <dbReference type="NCBI Taxonomy" id="1465"/>
    <lineage>
        <taxon>Bacteria</taxon>
        <taxon>Bacillati</taxon>
        <taxon>Bacillota</taxon>
        <taxon>Bacilli</taxon>
        <taxon>Bacillales</taxon>
        <taxon>Paenibacillaceae</taxon>
        <taxon>Brevibacillus</taxon>
    </lineage>
</organism>
<feature type="compositionally biased region" description="Basic and acidic residues" evidence="1">
    <location>
        <begin position="16"/>
        <end position="49"/>
    </location>
</feature>
<proteinExistence type="predicted"/>
<name>A0AAP8Q8T8_BRELA</name>
<evidence type="ECO:0000256" key="1">
    <source>
        <dbReference type="SAM" id="MobiDB-lite"/>
    </source>
</evidence>
<dbReference type="Proteomes" id="UP000239759">
    <property type="component" value="Unassembled WGS sequence"/>
</dbReference>
<feature type="compositionally biased region" description="Polar residues" evidence="1">
    <location>
        <begin position="51"/>
        <end position="62"/>
    </location>
</feature>
<reference evidence="2 3" key="1">
    <citation type="submission" date="2018-02" db="EMBL/GenBank/DDBJ databases">
        <title>Comparative analysis of genomes of three Brevibacillus laterosporus strains producers of potent antimicrobials isolated from silage.</title>
        <authorList>
            <person name="Kojic M."/>
            <person name="Miljkovic M."/>
            <person name="Studholme D."/>
            <person name="Filipic B."/>
        </authorList>
    </citation>
    <scope>NUCLEOTIDE SEQUENCE [LARGE SCALE GENOMIC DNA]</scope>
    <source>
        <strain evidence="2 3">BGSP11</strain>
    </source>
</reference>
<comment type="caution">
    <text evidence="2">The sequence shown here is derived from an EMBL/GenBank/DDBJ whole genome shotgun (WGS) entry which is preliminary data.</text>
</comment>
<protein>
    <submittedName>
        <fullName evidence="2">Uncharacterized protein</fullName>
    </submittedName>
</protein>
<evidence type="ECO:0000313" key="2">
    <source>
        <dbReference type="EMBL" id="PPA91169.1"/>
    </source>
</evidence>
<dbReference type="RefSeq" id="WP_104033617.1">
    <property type="nucleotide sequence ID" value="NZ_PRKQ01000047.1"/>
</dbReference>
<evidence type="ECO:0000313" key="3">
    <source>
        <dbReference type="Proteomes" id="UP000239759"/>
    </source>
</evidence>
<sequence length="105" mass="11972">MKTYTFTTNYATNQKTETKKENNIGEVGKKMSHEKAPETTEAPKAKETAQDEVQATSSQEEVTTIENDPLKTFEQIANEVNQSYQNVDNRKKVQQLPSYKFAHTL</sequence>
<accession>A0AAP8Q8T8</accession>
<feature type="region of interest" description="Disordered" evidence="1">
    <location>
        <begin position="14"/>
        <end position="62"/>
    </location>
</feature>
<dbReference type="EMBL" id="PRKQ01000047">
    <property type="protein sequence ID" value="PPA91169.1"/>
    <property type="molecule type" value="Genomic_DNA"/>
</dbReference>
<gene>
    <name evidence="2" type="ORF">C4A77_24205</name>
</gene>
<dbReference type="AlphaFoldDB" id="A0AAP8Q8T8"/>